<comment type="caution">
    <text evidence="5">The sequence shown here is derived from an EMBL/GenBank/DDBJ whole genome shotgun (WGS) entry which is preliminary data.</text>
</comment>
<dbReference type="CDD" id="cd06170">
    <property type="entry name" value="LuxR_C_like"/>
    <property type="match status" value="1"/>
</dbReference>
<dbReference type="PRINTS" id="PR00038">
    <property type="entry name" value="HTHLUXR"/>
</dbReference>
<dbReference type="PANTHER" id="PTHR44688:SF16">
    <property type="entry name" value="DNA-BINDING TRANSCRIPTIONAL ACTIVATOR DEVR_DOSR"/>
    <property type="match status" value="1"/>
</dbReference>
<dbReference type="GO" id="GO:0006355">
    <property type="term" value="P:regulation of DNA-templated transcription"/>
    <property type="evidence" value="ECO:0007669"/>
    <property type="project" value="InterPro"/>
</dbReference>
<dbReference type="GO" id="GO:0003677">
    <property type="term" value="F:DNA binding"/>
    <property type="evidence" value="ECO:0007669"/>
    <property type="project" value="UniProtKB-KW"/>
</dbReference>
<dbReference type="PANTHER" id="PTHR44688">
    <property type="entry name" value="DNA-BINDING TRANSCRIPTIONAL ACTIVATOR DEVR_DOSR"/>
    <property type="match status" value="1"/>
</dbReference>
<keyword evidence="3" id="KW-0804">Transcription</keyword>
<dbReference type="Pfam" id="PF00196">
    <property type="entry name" value="GerE"/>
    <property type="match status" value="1"/>
</dbReference>
<dbReference type="SMART" id="SM00421">
    <property type="entry name" value="HTH_LUXR"/>
    <property type="match status" value="1"/>
</dbReference>
<keyword evidence="1" id="KW-0805">Transcription regulation</keyword>
<dbReference type="InterPro" id="IPR036388">
    <property type="entry name" value="WH-like_DNA-bd_sf"/>
</dbReference>
<dbReference type="PROSITE" id="PS00622">
    <property type="entry name" value="HTH_LUXR_1"/>
    <property type="match status" value="1"/>
</dbReference>
<name>A0A423KIB0_9PSED</name>
<accession>A0A423KIB0</accession>
<dbReference type="SUPFAM" id="SSF46894">
    <property type="entry name" value="C-terminal effector domain of the bipartite response regulators"/>
    <property type="match status" value="1"/>
</dbReference>
<sequence length="114" mass="12567">MEETIISGDWQGFLGRGLALREIQFLLLLAQGLTAKEIAKGFGIAPSTVVKRLSNAMFKLGVHRQSAMVAEAMKRQIICPVCIALAAVIVIKSMVDDQPAFQNRRLSDRRIATR</sequence>
<evidence type="ECO:0000313" key="5">
    <source>
        <dbReference type="EMBL" id="RON52902.1"/>
    </source>
</evidence>
<dbReference type="Gene3D" id="1.10.10.10">
    <property type="entry name" value="Winged helix-like DNA-binding domain superfamily/Winged helix DNA-binding domain"/>
    <property type="match status" value="1"/>
</dbReference>
<feature type="domain" description="HTH luxR-type" evidence="4">
    <location>
        <begin position="32"/>
        <end position="59"/>
    </location>
</feature>
<dbReference type="InterPro" id="IPR000792">
    <property type="entry name" value="Tscrpt_reg_LuxR_C"/>
</dbReference>
<protein>
    <submittedName>
        <fullName evidence="5">Helix-turn-helix transcriptional regulator</fullName>
    </submittedName>
</protein>
<dbReference type="EMBL" id="MOBQ01000002">
    <property type="protein sequence ID" value="RON52902.1"/>
    <property type="molecule type" value="Genomic_DNA"/>
</dbReference>
<dbReference type="Proteomes" id="UP000285349">
    <property type="component" value="Unassembled WGS sequence"/>
</dbReference>
<keyword evidence="2" id="KW-0238">DNA-binding</keyword>
<evidence type="ECO:0000256" key="1">
    <source>
        <dbReference type="ARBA" id="ARBA00023015"/>
    </source>
</evidence>
<reference evidence="5 6" key="1">
    <citation type="submission" date="2016-10" db="EMBL/GenBank/DDBJ databases">
        <title>Comparative genome analysis of multiple Pseudomonas spp. focuses on biocontrol and plant growth promoting traits.</title>
        <authorList>
            <person name="Tao X.-Y."/>
            <person name="Taylor C.G."/>
        </authorList>
    </citation>
    <scope>NUCLEOTIDE SEQUENCE [LARGE SCALE GENOMIC DNA]</scope>
    <source>
        <strain evidence="5 6">37A10</strain>
    </source>
</reference>
<dbReference type="RefSeq" id="WP_123508058.1">
    <property type="nucleotide sequence ID" value="NZ_MOBQ01000002.1"/>
</dbReference>
<gene>
    <name evidence="5" type="ORF">BK666_02040</name>
</gene>
<evidence type="ECO:0000256" key="3">
    <source>
        <dbReference type="ARBA" id="ARBA00023163"/>
    </source>
</evidence>
<evidence type="ECO:0000256" key="2">
    <source>
        <dbReference type="ARBA" id="ARBA00023125"/>
    </source>
</evidence>
<proteinExistence type="predicted"/>
<evidence type="ECO:0000313" key="6">
    <source>
        <dbReference type="Proteomes" id="UP000285349"/>
    </source>
</evidence>
<dbReference type="OrthoDB" id="6896872at2"/>
<dbReference type="InterPro" id="IPR016032">
    <property type="entry name" value="Sig_transdc_resp-reg_C-effctor"/>
</dbReference>
<dbReference type="AlphaFoldDB" id="A0A423KIB0"/>
<evidence type="ECO:0000259" key="4">
    <source>
        <dbReference type="PROSITE" id="PS00622"/>
    </source>
</evidence>
<organism evidence="5 6">
    <name type="scientific">Pseudomonas frederiksbergensis</name>
    <dbReference type="NCBI Taxonomy" id="104087"/>
    <lineage>
        <taxon>Bacteria</taxon>
        <taxon>Pseudomonadati</taxon>
        <taxon>Pseudomonadota</taxon>
        <taxon>Gammaproteobacteria</taxon>
        <taxon>Pseudomonadales</taxon>
        <taxon>Pseudomonadaceae</taxon>
        <taxon>Pseudomonas</taxon>
    </lineage>
</organism>